<dbReference type="RefSeq" id="WP_145065357.1">
    <property type="nucleotide sequence ID" value="NZ_CP036287.1"/>
</dbReference>
<sequence>MTELSWHEAIVKVLEGATEPLHYNQIAQEVAQQGLRENLGATPASTVAAQLSISLKNDGDQSPFERVSRGVYRLRGQVPKVPSEAVSPSEDEDEPETGLINAFGMYWLRERVLWEKPRLLGQQQPGSSSVDFMGQRGVYLLHDRREVVYVGRTTDQAMGQRLRQHTTDRLGGRWDRFSWFGILPVTSDGTLADSPSETFNIENLIATMEALLIEGLEPPQNRKRGDGFSAVEFIQVVDPEIEERQRKAMMVELLSKK</sequence>
<evidence type="ECO:0000313" key="4">
    <source>
        <dbReference type="EMBL" id="QDU67312.1"/>
    </source>
</evidence>
<dbReference type="CDD" id="cd00719">
    <property type="entry name" value="GIY-YIG_SF"/>
    <property type="match status" value="1"/>
</dbReference>
<keyword evidence="1" id="KW-0804">Transcription</keyword>
<evidence type="ECO:0000259" key="2">
    <source>
        <dbReference type="PROSITE" id="PS50164"/>
    </source>
</evidence>
<dbReference type="AlphaFoldDB" id="A0A518BK10"/>
<gene>
    <name evidence="4" type="ORF">Pla133_23920</name>
</gene>
<dbReference type="GO" id="GO:0006355">
    <property type="term" value="P:regulation of DNA-templated transcription"/>
    <property type="evidence" value="ECO:0007669"/>
    <property type="project" value="InterPro"/>
</dbReference>
<evidence type="ECO:0000313" key="5">
    <source>
        <dbReference type="Proteomes" id="UP000316921"/>
    </source>
</evidence>
<evidence type="ECO:0000259" key="3">
    <source>
        <dbReference type="PROSITE" id="PS51913"/>
    </source>
</evidence>
<dbReference type="Pfam" id="PF05066">
    <property type="entry name" value="HARE-HTH"/>
    <property type="match status" value="1"/>
</dbReference>
<dbReference type="PROSITE" id="PS51913">
    <property type="entry name" value="HTH_HARE"/>
    <property type="match status" value="1"/>
</dbReference>
<organism evidence="4 5">
    <name type="scientific">Engelhardtia mirabilis</name>
    <dbReference type="NCBI Taxonomy" id="2528011"/>
    <lineage>
        <taxon>Bacteria</taxon>
        <taxon>Pseudomonadati</taxon>
        <taxon>Planctomycetota</taxon>
        <taxon>Planctomycetia</taxon>
        <taxon>Planctomycetia incertae sedis</taxon>
        <taxon>Engelhardtia</taxon>
    </lineage>
</organism>
<feature type="domain" description="HTH HARE-type" evidence="3">
    <location>
        <begin position="4"/>
        <end position="77"/>
    </location>
</feature>
<dbReference type="KEGG" id="pbap:Pla133_23920"/>
<name>A0A518BK10_9BACT</name>
<protein>
    <submittedName>
        <fullName evidence="4">Uncharacterized protein</fullName>
    </submittedName>
</protein>
<evidence type="ECO:0000256" key="1">
    <source>
        <dbReference type="ARBA" id="ARBA00023163"/>
    </source>
</evidence>
<keyword evidence="5" id="KW-1185">Reference proteome</keyword>
<dbReference type="InterPro" id="IPR000305">
    <property type="entry name" value="GIY-YIG_endonuc"/>
</dbReference>
<proteinExistence type="predicted"/>
<accession>A0A518BK10</accession>
<feature type="domain" description="GIY-YIG" evidence="2">
    <location>
        <begin position="134"/>
        <end position="222"/>
    </location>
</feature>
<dbReference type="InterPro" id="IPR007759">
    <property type="entry name" value="Asxl_HARE-HTH"/>
</dbReference>
<dbReference type="Proteomes" id="UP000316921">
    <property type="component" value="Chromosome"/>
</dbReference>
<dbReference type="EMBL" id="CP036287">
    <property type="protein sequence ID" value="QDU67312.1"/>
    <property type="molecule type" value="Genomic_DNA"/>
</dbReference>
<reference evidence="4 5" key="1">
    <citation type="submission" date="2019-02" db="EMBL/GenBank/DDBJ databases">
        <title>Deep-cultivation of Planctomycetes and their phenomic and genomic characterization uncovers novel biology.</title>
        <authorList>
            <person name="Wiegand S."/>
            <person name="Jogler M."/>
            <person name="Boedeker C."/>
            <person name="Pinto D."/>
            <person name="Vollmers J."/>
            <person name="Rivas-Marin E."/>
            <person name="Kohn T."/>
            <person name="Peeters S.H."/>
            <person name="Heuer A."/>
            <person name="Rast P."/>
            <person name="Oberbeckmann S."/>
            <person name="Bunk B."/>
            <person name="Jeske O."/>
            <person name="Meyerdierks A."/>
            <person name="Storesund J.E."/>
            <person name="Kallscheuer N."/>
            <person name="Luecker S."/>
            <person name="Lage O.M."/>
            <person name="Pohl T."/>
            <person name="Merkel B.J."/>
            <person name="Hornburger P."/>
            <person name="Mueller R.-W."/>
            <person name="Bruemmer F."/>
            <person name="Labrenz M."/>
            <person name="Spormann A.M."/>
            <person name="Op den Camp H."/>
            <person name="Overmann J."/>
            <person name="Amann R."/>
            <person name="Jetten M.S.M."/>
            <person name="Mascher T."/>
            <person name="Medema M.H."/>
            <person name="Devos D.P."/>
            <person name="Kaster A.-K."/>
            <person name="Ovreas L."/>
            <person name="Rohde M."/>
            <person name="Galperin M.Y."/>
            <person name="Jogler C."/>
        </authorList>
    </citation>
    <scope>NUCLEOTIDE SEQUENCE [LARGE SCALE GENOMIC DNA]</scope>
    <source>
        <strain evidence="4 5">Pla133</strain>
    </source>
</reference>
<dbReference type="PROSITE" id="PS50164">
    <property type="entry name" value="GIY_YIG"/>
    <property type="match status" value="1"/>
</dbReference>